<protein>
    <recommendedName>
        <fullName evidence="5">Secreted protein</fullName>
    </recommendedName>
</protein>
<dbReference type="Proteomes" id="UP001223390">
    <property type="component" value="Unassembled WGS sequence"/>
</dbReference>
<feature type="compositionally biased region" description="Low complexity" evidence="1">
    <location>
        <begin position="33"/>
        <end position="43"/>
    </location>
</feature>
<evidence type="ECO:0000256" key="2">
    <source>
        <dbReference type="SAM" id="SignalP"/>
    </source>
</evidence>
<feature type="region of interest" description="Disordered" evidence="1">
    <location>
        <begin position="33"/>
        <end position="78"/>
    </location>
</feature>
<keyword evidence="2" id="KW-0732">Signal</keyword>
<proteinExistence type="predicted"/>
<evidence type="ECO:0000313" key="4">
    <source>
        <dbReference type="Proteomes" id="UP001223390"/>
    </source>
</evidence>
<dbReference type="RefSeq" id="WP_285343698.1">
    <property type="nucleotide sequence ID" value="NZ_JASITI010000025.1"/>
</dbReference>
<name>A0ABT7GWU7_9ACTN</name>
<comment type="caution">
    <text evidence="3">The sequence shown here is derived from an EMBL/GenBank/DDBJ whole genome shotgun (WGS) entry which is preliminary data.</text>
</comment>
<feature type="signal peptide" evidence="2">
    <location>
        <begin position="1"/>
        <end position="34"/>
    </location>
</feature>
<accession>A0ABT7GWU7</accession>
<dbReference type="EMBL" id="JASITI010000025">
    <property type="protein sequence ID" value="MDK9498054.1"/>
    <property type="molecule type" value="Genomic_DNA"/>
</dbReference>
<organism evidence="3 4">
    <name type="scientific">Streptomyces katrae</name>
    <dbReference type="NCBI Taxonomy" id="68223"/>
    <lineage>
        <taxon>Bacteria</taxon>
        <taxon>Bacillati</taxon>
        <taxon>Actinomycetota</taxon>
        <taxon>Actinomycetes</taxon>
        <taxon>Kitasatosporales</taxon>
        <taxon>Streptomycetaceae</taxon>
        <taxon>Streptomyces</taxon>
    </lineage>
</organism>
<evidence type="ECO:0000256" key="1">
    <source>
        <dbReference type="SAM" id="MobiDB-lite"/>
    </source>
</evidence>
<feature type="chain" id="PRO_5045486897" description="Secreted protein" evidence="2">
    <location>
        <begin position="35"/>
        <end position="118"/>
    </location>
</feature>
<evidence type="ECO:0008006" key="5">
    <source>
        <dbReference type="Google" id="ProtNLM"/>
    </source>
</evidence>
<sequence>MNSARYARTALARALTVACVALLCLFGVGPAATATAGAEPRPGSSAPADPTEGQSEPAGDPVGRSALRTAGRTAPVARRLPQRMFHVKHVYDAARAASYGTASPVLPRLTVRSVVLRC</sequence>
<keyword evidence="4" id="KW-1185">Reference proteome</keyword>
<gene>
    <name evidence="3" type="ORF">QEZ40_003002</name>
</gene>
<evidence type="ECO:0000313" key="3">
    <source>
        <dbReference type="EMBL" id="MDK9498054.1"/>
    </source>
</evidence>
<reference evidence="3 4" key="1">
    <citation type="submission" date="2023-05" db="EMBL/GenBank/DDBJ databases">
        <title>Sequencing and Assembly of Streptomyces sp. NP73.</title>
        <authorList>
            <person name="Konwar A.N."/>
            <person name="Saikia K."/>
            <person name="Thakur D."/>
        </authorList>
    </citation>
    <scope>NUCLEOTIDE SEQUENCE [LARGE SCALE GENOMIC DNA]</scope>
    <source>
        <strain evidence="3 4">NP73</strain>
    </source>
</reference>